<feature type="region of interest" description="Disordered" evidence="1">
    <location>
        <begin position="106"/>
        <end position="125"/>
    </location>
</feature>
<evidence type="ECO:0000256" key="1">
    <source>
        <dbReference type="SAM" id="MobiDB-lite"/>
    </source>
</evidence>
<dbReference type="Proteomes" id="UP001565369">
    <property type="component" value="Unassembled WGS sequence"/>
</dbReference>
<protein>
    <submittedName>
        <fullName evidence="2">Uncharacterized protein</fullName>
    </submittedName>
</protein>
<dbReference type="EMBL" id="JBGBZJ010000003">
    <property type="protein sequence ID" value="MEY9454799.1"/>
    <property type="molecule type" value="Genomic_DNA"/>
</dbReference>
<comment type="caution">
    <text evidence="2">The sequence shown here is derived from an EMBL/GenBank/DDBJ whole genome shotgun (WGS) entry which is preliminary data.</text>
</comment>
<evidence type="ECO:0000313" key="3">
    <source>
        <dbReference type="Proteomes" id="UP001565369"/>
    </source>
</evidence>
<gene>
    <name evidence="2" type="ORF">ABIG07_003747</name>
</gene>
<reference evidence="2 3" key="1">
    <citation type="submission" date="2024-07" db="EMBL/GenBank/DDBJ databases">
        <title>Genomic Encyclopedia of Type Strains, Phase V (KMG-V): Genome sequencing to study the core and pangenomes of soil and plant-associated prokaryotes.</title>
        <authorList>
            <person name="Whitman W."/>
        </authorList>
    </citation>
    <scope>NUCLEOTIDE SEQUENCE [LARGE SCALE GENOMIC DNA]</scope>
    <source>
        <strain evidence="2 3">USDA 152</strain>
    </source>
</reference>
<dbReference type="RefSeq" id="WP_028144240.1">
    <property type="nucleotide sequence ID" value="NZ_AP021854.1"/>
</dbReference>
<proteinExistence type="predicted"/>
<accession>A0ABV4FT70</accession>
<sequence>MANRDPNQSWRERVLGMLPRMEATAEQVTGFQPATAADFGPIIFRGDRTPDDAAALLPDAAATKAIAIEQRAADLFAAVPTFEEVQEVRLEVIGYKNRISDLTRHRSEGGFEQDPSAPQVLSEKRKLERAEKELARRSELKEVRTVRSTAAGQLRQSVNDWVLRGVPGDCTLDVVEDQPLSELLTKADGGRIETAVERFRLKLREGAADLHRVRSSPWPSSVTKAAAKGLIDRLADQGQPNLDAAIEHGMDIVFATTRLQSLVYNAQPGAVAYAEVPDVLALMCWVLRDQLLAKINAGFDGIADDKQALDQRQREEAEGQIGADMLAAERAECALIWHAAAKGEVIDFRPTTSPQAVLGVALRTVPRAPSGPSSPQIAGYNLIGGR</sequence>
<name>A0ABV4FT70_9BRAD</name>
<organism evidence="2 3">
    <name type="scientific">Bradyrhizobium ottawaense</name>
    <dbReference type="NCBI Taxonomy" id="931866"/>
    <lineage>
        <taxon>Bacteria</taxon>
        <taxon>Pseudomonadati</taxon>
        <taxon>Pseudomonadota</taxon>
        <taxon>Alphaproteobacteria</taxon>
        <taxon>Hyphomicrobiales</taxon>
        <taxon>Nitrobacteraceae</taxon>
        <taxon>Bradyrhizobium</taxon>
    </lineage>
</organism>
<keyword evidence="3" id="KW-1185">Reference proteome</keyword>
<evidence type="ECO:0000313" key="2">
    <source>
        <dbReference type="EMBL" id="MEY9454799.1"/>
    </source>
</evidence>